<protein>
    <submittedName>
        <fullName evidence="2">Caspase family protein</fullName>
    </submittedName>
</protein>
<feature type="domain" description="Peptidase C14 caspase" evidence="1">
    <location>
        <begin position="5"/>
        <end position="226"/>
    </location>
</feature>
<name>A0A977PZA7_9CYAN</name>
<organism evidence="2">
    <name type="scientific">Woronichinia naegeliana WA131</name>
    <dbReference type="NCBI Taxonomy" id="2824559"/>
    <lineage>
        <taxon>Bacteria</taxon>
        <taxon>Bacillati</taxon>
        <taxon>Cyanobacteriota</taxon>
        <taxon>Cyanophyceae</taxon>
        <taxon>Synechococcales</taxon>
        <taxon>Coelosphaeriaceae</taxon>
        <taxon>Woronichinia</taxon>
    </lineage>
</organism>
<sequence>MVETLAVIVGIGKYKEHNFYPEIPGAIADARWVKRVLIEIGLSEQNTKLLLEENATRGEILRALRVWPIQMTTKPLRILIFFSCHGCKVEERGVPPCSVLLPYDSDPQDRLGSGLKLSEVIAALQRLNLVEAYLFIDACYQSLNTLDNVINVTPLQNLEGKLPDEDILSASGAQCFVCMVASGNMPAYENERGLFTTTILSKMKTLNQTNTPTIVQLATEVEQELKIKGLPLPTTYLGLAEKS</sequence>
<gene>
    <name evidence="2" type="ORF">KA717_11760</name>
</gene>
<evidence type="ECO:0000259" key="1">
    <source>
        <dbReference type="Pfam" id="PF00656"/>
    </source>
</evidence>
<dbReference type="GO" id="GO:0004197">
    <property type="term" value="F:cysteine-type endopeptidase activity"/>
    <property type="evidence" value="ECO:0007669"/>
    <property type="project" value="InterPro"/>
</dbReference>
<dbReference type="Gene3D" id="3.40.50.1460">
    <property type="match status" value="1"/>
</dbReference>
<dbReference type="EMBL" id="CP073041">
    <property type="protein sequence ID" value="UXE63265.1"/>
    <property type="molecule type" value="Genomic_DNA"/>
</dbReference>
<accession>A0A977PZA7</accession>
<dbReference type="KEGG" id="wna:KA717_11760"/>
<dbReference type="Pfam" id="PF00656">
    <property type="entry name" value="Peptidase_C14"/>
    <property type="match status" value="1"/>
</dbReference>
<dbReference type="GO" id="GO:0006508">
    <property type="term" value="P:proteolysis"/>
    <property type="evidence" value="ECO:0007669"/>
    <property type="project" value="InterPro"/>
</dbReference>
<reference evidence="2" key="1">
    <citation type="submission" date="2021-04" db="EMBL/GenBank/DDBJ databases">
        <title>Genome sequence of Woronichinia naegeliana from Washington state freshwater lake bloom.</title>
        <authorList>
            <person name="Dreher T.W."/>
        </authorList>
    </citation>
    <scope>NUCLEOTIDE SEQUENCE</scope>
    <source>
        <strain evidence="2">WA131</strain>
    </source>
</reference>
<dbReference type="InterPro" id="IPR011600">
    <property type="entry name" value="Pept_C14_caspase"/>
</dbReference>
<dbReference type="Proteomes" id="UP001065613">
    <property type="component" value="Chromosome"/>
</dbReference>
<dbReference type="AlphaFoldDB" id="A0A977PZA7"/>
<evidence type="ECO:0000313" key="2">
    <source>
        <dbReference type="EMBL" id="UXE63265.1"/>
    </source>
</evidence>
<proteinExistence type="predicted"/>